<proteinExistence type="predicted"/>
<dbReference type="SUPFAM" id="SSF52317">
    <property type="entry name" value="Class I glutamine amidotransferase-like"/>
    <property type="match status" value="1"/>
</dbReference>
<evidence type="ECO:0000256" key="2">
    <source>
        <dbReference type="SAM" id="Phobius"/>
    </source>
</evidence>
<dbReference type="AlphaFoldDB" id="A0A7C4QQ63"/>
<keyword evidence="2" id="KW-0812">Transmembrane</keyword>
<feature type="compositionally biased region" description="Pro residues" evidence="1">
    <location>
        <begin position="958"/>
        <end position="969"/>
    </location>
</feature>
<dbReference type="InterPro" id="IPR036465">
    <property type="entry name" value="vWFA_dom_sf"/>
</dbReference>
<organism evidence="4">
    <name type="scientific">Schlesneria paludicola</name>
    <dbReference type="NCBI Taxonomy" id="360056"/>
    <lineage>
        <taxon>Bacteria</taxon>
        <taxon>Pseudomonadati</taxon>
        <taxon>Planctomycetota</taxon>
        <taxon>Planctomycetia</taxon>
        <taxon>Planctomycetales</taxon>
        <taxon>Planctomycetaceae</taxon>
        <taxon>Schlesneria</taxon>
    </lineage>
</organism>
<feature type="compositionally biased region" description="Basic and acidic residues" evidence="1">
    <location>
        <begin position="987"/>
        <end position="996"/>
    </location>
</feature>
<accession>A0A7C4QQ63</accession>
<sequence>MTRFRKLLHQLFPPPRRAVRGADAAPLAAFALLFAAICWGLEWFGGLLFARPAAFGLSVLAGWIWWLHLAGGAGLTRFRRHAAFWTRLVLFGLLVMVLAEPRSVRSRNVLSVMYLVDVSDSIRGESVDAALRYVLESVGRKPAADEGGLLVFGKTPAVELPPRMSFPFEALNSQVDRGATNLEQSLSLAAAMLPDDNHGRLVLISDGVETEGHVERVLDDLKSRGIAVDVLPVDYAYEQEVWLERIDLPQQVKLGETYEAAIVLSALTAGEGKLTLRENGQIVAEQTVRFAAGKNRYVVPIMLRAAGYYEYSASIDVDRQLDSLVQNNAVQGYIFVEGEGQVLLVTDPGGDPRDWERLHQALLNAKLAVKVIPAYDFPSDTAALQPYDCIVFCNVPYDAFDFGQLQGLKDAVYHVGVGFLMVGGVNSFGPGGWHRTVVEEILPVSMDISEKKVLPKGALAIILHTCEFPEGNTWAKRITKQAIKVLSAQDEVGVLAYTAEGEDWIFELTPAGQYERLAPLIDGAQVGDMPSFQNTMQLGWNGLRNSDAATKHMIIISDGDPSPPTPELLDQFVASKISVSTVAVFPHGGLEQQTLEAIAGYTGGRYYFVNENPNVLPQIFIKESKTLKRSMIQNKEFTPEVGFPSPILKGLDRMPPLRAYVITNPKPSPAMVVLQTPADEQDPTQRDPILAVWQHGLGKTAAFTSDLSPNWAASWQPWDRYEAFVQQVMIDISRVRQASALRLSTYPSGGEGLLVVEDFHTSASFLDISAKVSGPGGKVETVRLKQVAPRRYQGAVPLWSHGRYHVTVQGQAADRNESAFGGFIVSYSPEYLRFRSQRRTLTEIAQRTGGRILQGQPEVDDVFRLPRQAKRSTRPVFDWFLIALACLVPLDVAIRRIQLDWSAVGAWFADRRTDTVTDTTGALLQRKRTVQSTLPARTEERPPLPPARRPPAAQAPIVPRPDIPVPPPAAEDSPLSTTERLLRLKKQREEKADDKP</sequence>
<name>A0A7C4QQ63_9PLAN</name>
<dbReference type="PANTHER" id="PTHR37947:SF2">
    <property type="entry name" value="VON WILLEBRAND FACTOR TYPE A"/>
    <property type="match status" value="1"/>
</dbReference>
<dbReference type="Gene3D" id="3.40.50.880">
    <property type="match status" value="2"/>
</dbReference>
<dbReference type="PANTHER" id="PTHR37947">
    <property type="entry name" value="BLL2462 PROTEIN"/>
    <property type="match status" value="1"/>
</dbReference>
<dbReference type="InterPro" id="IPR002035">
    <property type="entry name" value="VWF_A"/>
</dbReference>
<dbReference type="EMBL" id="DSVQ01000016">
    <property type="protein sequence ID" value="HGT40460.1"/>
    <property type="molecule type" value="Genomic_DNA"/>
</dbReference>
<feature type="transmembrane region" description="Helical" evidence="2">
    <location>
        <begin position="48"/>
        <end position="70"/>
    </location>
</feature>
<dbReference type="Pfam" id="PF13519">
    <property type="entry name" value="VWA_2"/>
    <property type="match status" value="1"/>
</dbReference>
<protein>
    <submittedName>
        <fullName evidence="4">VWA domain-containing protein</fullName>
    </submittedName>
</protein>
<dbReference type="Gene3D" id="3.40.50.410">
    <property type="entry name" value="von Willebrand factor, type A domain"/>
    <property type="match status" value="1"/>
</dbReference>
<dbReference type="SUPFAM" id="SSF53300">
    <property type="entry name" value="vWA-like"/>
    <property type="match status" value="2"/>
</dbReference>
<gene>
    <name evidence="4" type="ORF">ENS64_14535</name>
</gene>
<feature type="domain" description="VWFA" evidence="3">
    <location>
        <begin position="109"/>
        <end position="266"/>
    </location>
</feature>
<dbReference type="SMART" id="SM00327">
    <property type="entry name" value="VWA"/>
    <property type="match status" value="1"/>
</dbReference>
<feature type="region of interest" description="Disordered" evidence="1">
    <location>
        <begin position="919"/>
        <end position="996"/>
    </location>
</feature>
<keyword evidence="2" id="KW-1133">Transmembrane helix</keyword>
<dbReference type="Pfam" id="PF13768">
    <property type="entry name" value="VWA_3"/>
    <property type="match status" value="1"/>
</dbReference>
<dbReference type="CDD" id="cd03128">
    <property type="entry name" value="GAT_1"/>
    <property type="match status" value="1"/>
</dbReference>
<comment type="caution">
    <text evidence="4">The sequence shown here is derived from an EMBL/GenBank/DDBJ whole genome shotgun (WGS) entry which is preliminary data.</text>
</comment>
<dbReference type="CDD" id="cd00198">
    <property type="entry name" value="vWFA"/>
    <property type="match status" value="1"/>
</dbReference>
<reference evidence="4" key="1">
    <citation type="journal article" date="2020" name="mSystems">
        <title>Genome- and Community-Level Interaction Insights into Carbon Utilization and Element Cycling Functions of Hydrothermarchaeota in Hydrothermal Sediment.</title>
        <authorList>
            <person name="Zhou Z."/>
            <person name="Liu Y."/>
            <person name="Xu W."/>
            <person name="Pan J."/>
            <person name="Luo Z.H."/>
            <person name="Li M."/>
        </authorList>
    </citation>
    <scope>NUCLEOTIDE SEQUENCE [LARGE SCALE GENOMIC DNA]</scope>
    <source>
        <strain evidence="4">SpSt-508</strain>
    </source>
</reference>
<evidence type="ECO:0000256" key="1">
    <source>
        <dbReference type="SAM" id="MobiDB-lite"/>
    </source>
</evidence>
<keyword evidence="2" id="KW-0472">Membrane</keyword>
<evidence type="ECO:0000313" key="4">
    <source>
        <dbReference type="EMBL" id="HGT40460.1"/>
    </source>
</evidence>
<feature type="transmembrane region" description="Helical" evidence="2">
    <location>
        <begin position="21"/>
        <end position="42"/>
    </location>
</feature>
<feature type="transmembrane region" description="Helical" evidence="2">
    <location>
        <begin position="82"/>
        <end position="99"/>
    </location>
</feature>
<evidence type="ECO:0000259" key="3">
    <source>
        <dbReference type="SMART" id="SM00327"/>
    </source>
</evidence>
<dbReference type="InterPro" id="IPR029062">
    <property type="entry name" value="Class_I_gatase-like"/>
</dbReference>